<organism evidence="2 3">
    <name type="scientific">Amycolatopsis melonis</name>
    <dbReference type="NCBI Taxonomy" id="3156488"/>
    <lineage>
        <taxon>Bacteria</taxon>
        <taxon>Bacillati</taxon>
        <taxon>Actinomycetota</taxon>
        <taxon>Actinomycetes</taxon>
        <taxon>Pseudonocardiales</taxon>
        <taxon>Pseudonocardiaceae</taxon>
        <taxon>Amycolatopsis</taxon>
    </lineage>
</organism>
<evidence type="ECO:0000313" key="3">
    <source>
        <dbReference type="Proteomes" id="UP001440984"/>
    </source>
</evidence>
<evidence type="ECO:0000256" key="1">
    <source>
        <dbReference type="SAM" id="MobiDB-lite"/>
    </source>
</evidence>
<dbReference type="RefSeq" id="WP_348951219.1">
    <property type="nucleotide sequence ID" value="NZ_JBDZYD010000005.1"/>
</dbReference>
<keyword evidence="3" id="KW-1185">Reference proteome</keyword>
<dbReference type="Proteomes" id="UP001440984">
    <property type="component" value="Unassembled WGS sequence"/>
</dbReference>
<feature type="region of interest" description="Disordered" evidence="1">
    <location>
        <begin position="1"/>
        <end position="60"/>
    </location>
</feature>
<comment type="caution">
    <text evidence="2">The sequence shown here is derived from an EMBL/GenBank/DDBJ whole genome shotgun (WGS) entry which is preliminary data.</text>
</comment>
<sequence length="154" mass="16036">MPNESGGWRVVSGPAPGPTPSPPPPGGEGPSPEPTPSPSPGPPPKRVPPWGGGADLGVTPSWLRQRADACDETSVAVNALCGAADDTFEPLRRAAPGWEFVNSVDDMQGRWDDLNALLRQRLGEAAENFRLSADAYSDTETAAARAVGTELPRG</sequence>
<dbReference type="EMBL" id="JBDZYD010000005">
    <property type="protein sequence ID" value="MEQ0560398.1"/>
    <property type="molecule type" value="Genomic_DNA"/>
</dbReference>
<accession>A0ABV0LDM0</accession>
<name>A0ABV0LDM0_9PSEU</name>
<feature type="compositionally biased region" description="Pro residues" evidence="1">
    <location>
        <begin position="15"/>
        <end position="47"/>
    </location>
</feature>
<evidence type="ECO:0008006" key="4">
    <source>
        <dbReference type="Google" id="ProtNLM"/>
    </source>
</evidence>
<proteinExistence type="predicted"/>
<reference evidence="2 3" key="1">
    <citation type="submission" date="2024-05" db="EMBL/GenBank/DDBJ databases">
        <authorList>
            <person name="Zhao H."/>
            <person name="Xu Y."/>
            <person name="Lin S."/>
            <person name="Spain J.C."/>
            <person name="Zhou N.-Y."/>
        </authorList>
    </citation>
    <scope>NUCLEOTIDE SEQUENCE [LARGE SCALE GENOMIC DNA]</scope>
    <source>
        <strain evidence="2 3">NEAU-NG30</strain>
    </source>
</reference>
<gene>
    <name evidence="2" type="ORF">ABJI51_15015</name>
</gene>
<protein>
    <recommendedName>
        <fullName evidence="4">Excreted virulence factor EspC, type VII ESX diderm</fullName>
    </recommendedName>
</protein>
<evidence type="ECO:0000313" key="2">
    <source>
        <dbReference type="EMBL" id="MEQ0560398.1"/>
    </source>
</evidence>